<evidence type="ECO:0000313" key="3">
    <source>
        <dbReference type="EMBL" id="CAH1983028.1"/>
    </source>
</evidence>
<comment type="caution">
    <text evidence="3">The sequence shown here is derived from an EMBL/GenBank/DDBJ whole genome shotgun (WGS) entry which is preliminary data.</text>
</comment>
<dbReference type="OrthoDB" id="10006939at2759"/>
<feature type="chain" id="PRO_5040371906" description="Transposase Tc1-like domain-containing protein" evidence="1">
    <location>
        <begin position="17"/>
        <end position="110"/>
    </location>
</feature>
<accession>A0A9P0PJC9</accession>
<dbReference type="EMBL" id="CAKOFQ010006930">
    <property type="protein sequence ID" value="CAH1983028.1"/>
    <property type="molecule type" value="Genomic_DNA"/>
</dbReference>
<protein>
    <recommendedName>
        <fullName evidence="2">Transposase Tc1-like domain-containing protein</fullName>
    </recommendedName>
</protein>
<proteinExistence type="predicted"/>
<reference evidence="3" key="1">
    <citation type="submission" date="2022-03" db="EMBL/GenBank/DDBJ databases">
        <authorList>
            <person name="Sayadi A."/>
        </authorList>
    </citation>
    <scope>NUCLEOTIDE SEQUENCE</scope>
</reference>
<dbReference type="GO" id="GO:0015074">
    <property type="term" value="P:DNA integration"/>
    <property type="evidence" value="ECO:0007669"/>
    <property type="project" value="InterPro"/>
</dbReference>
<sequence length="110" mass="11597">MLANSCMLTYVGCAAAILDTCCCVNGDGFLFGSSAADGSTRTPCTPAIFAAGIEVSQRTVQRRLAEEGLIGRRPARKPRLTPAMISSDTNGHEDTRISRLITGGTFLSVE</sequence>
<feature type="domain" description="Transposase Tc1-like" evidence="2">
    <location>
        <begin position="51"/>
        <end position="85"/>
    </location>
</feature>
<organism evidence="3 4">
    <name type="scientific">Acanthoscelides obtectus</name>
    <name type="common">Bean weevil</name>
    <name type="synonym">Bruchus obtectus</name>
    <dbReference type="NCBI Taxonomy" id="200917"/>
    <lineage>
        <taxon>Eukaryota</taxon>
        <taxon>Metazoa</taxon>
        <taxon>Ecdysozoa</taxon>
        <taxon>Arthropoda</taxon>
        <taxon>Hexapoda</taxon>
        <taxon>Insecta</taxon>
        <taxon>Pterygota</taxon>
        <taxon>Neoptera</taxon>
        <taxon>Endopterygota</taxon>
        <taxon>Coleoptera</taxon>
        <taxon>Polyphaga</taxon>
        <taxon>Cucujiformia</taxon>
        <taxon>Chrysomeloidea</taxon>
        <taxon>Chrysomelidae</taxon>
        <taxon>Bruchinae</taxon>
        <taxon>Bruchini</taxon>
        <taxon>Acanthoscelides</taxon>
    </lineage>
</organism>
<keyword evidence="1" id="KW-0732">Signal</keyword>
<keyword evidence="4" id="KW-1185">Reference proteome</keyword>
<dbReference type="AlphaFoldDB" id="A0A9P0PJC9"/>
<dbReference type="InterPro" id="IPR002492">
    <property type="entry name" value="Transposase_Tc1-like"/>
</dbReference>
<gene>
    <name evidence="3" type="ORF">ACAOBT_LOCUS15332</name>
</gene>
<dbReference type="GO" id="GO:0006313">
    <property type="term" value="P:DNA transposition"/>
    <property type="evidence" value="ECO:0007669"/>
    <property type="project" value="InterPro"/>
</dbReference>
<dbReference type="Pfam" id="PF01498">
    <property type="entry name" value="HTH_Tnp_Tc3_2"/>
    <property type="match status" value="1"/>
</dbReference>
<evidence type="ECO:0000259" key="2">
    <source>
        <dbReference type="Pfam" id="PF01498"/>
    </source>
</evidence>
<feature type="signal peptide" evidence="1">
    <location>
        <begin position="1"/>
        <end position="16"/>
    </location>
</feature>
<name>A0A9P0PJC9_ACAOB</name>
<evidence type="ECO:0000313" key="4">
    <source>
        <dbReference type="Proteomes" id="UP001152888"/>
    </source>
</evidence>
<dbReference type="GO" id="GO:0003677">
    <property type="term" value="F:DNA binding"/>
    <property type="evidence" value="ECO:0007669"/>
    <property type="project" value="InterPro"/>
</dbReference>
<evidence type="ECO:0000256" key="1">
    <source>
        <dbReference type="SAM" id="SignalP"/>
    </source>
</evidence>
<dbReference type="Proteomes" id="UP001152888">
    <property type="component" value="Unassembled WGS sequence"/>
</dbReference>